<dbReference type="GO" id="GO:0005524">
    <property type="term" value="F:ATP binding"/>
    <property type="evidence" value="ECO:0007669"/>
    <property type="project" value="UniProtKB-UniRule"/>
</dbReference>
<sequence>MKPQLEYQRNLRHSPAFDSYGNLFILVLIESWAFSTRARDNCGPCGFGFLILPIVLIKLMGLLASGVPLSWSDTKRYARYIQEEGIKEFIYLYRTLRSRTKYALKWGDEVEYSLVRFDPVTGEAQLLLAASELLKELGGQTNENSFIWQPEYAEYMIEGLPGRPFGQLLHAFSTVESNMRKRRQALMSHLPEGCCALSISVFPRLGCPNFTYPPAAPNPTKGASKSLFYPDAAINQGHPRFKTLTHNIRERRGSKVAINVPIYRDTQTPDPFVEDFSALHDGSDPDAASAALPNHVYMDAMGFGMGCSCLQITFQACCIDEARILYDQLATLCPIIMALSAASPAIRGYLVDTDCRWNIISASVDDRTTEERGLKPLQNDRFVIPKSRYDSISSYISPMGEAYNDLPLVYDPVFYNKLVAEGVDHLLAKHVAHLFIRDPISAFGDRLVPPPDEVFVEHFENIQSTNWQSMRFKPPPVDSSIGWRVEFRPTELQLTDFENAAFTTFILLLSRTILKLKLNLLIPLSKVDENMKVAIKRDASRSGRFYFRRGHLLTTDCSPMEVTKACAQYCCRSARPESEKRTSGNALLGNPSPSDITKPGVESSSHNLPEDSYTLMSMDEIMNGSDNFPGLIPLVRHYVDAAGGEGATLSLVHRYLDFLEQRASGVLKTTASWMRSRIMSHPDYKNDSRIPSSVNADLMRECWAITQGDIRPPDLLPSEDFSNTHVPNYSRLKCSQFCSSNGTEGGLLDPYALSTLAGEGSC</sequence>
<dbReference type="EMBL" id="CAXLJL010000157">
    <property type="protein sequence ID" value="CAL5133759.1"/>
    <property type="molecule type" value="Genomic_DNA"/>
</dbReference>
<proteinExistence type="inferred from homology"/>
<dbReference type="InterPro" id="IPR014746">
    <property type="entry name" value="Gln_synth/guanido_kin_cat_dom"/>
</dbReference>
<evidence type="ECO:0000256" key="6">
    <source>
        <dbReference type="ARBA" id="ARBA00022741"/>
    </source>
</evidence>
<evidence type="ECO:0000256" key="11">
    <source>
        <dbReference type="SAM" id="MobiDB-lite"/>
    </source>
</evidence>
<evidence type="ECO:0000256" key="10">
    <source>
        <dbReference type="RuleBase" id="RU367135"/>
    </source>
</evidence>
<keyword evidence="7 10" id="KW-0067">ATP-binding</keyword>
<comment type="catalytic activity">
    <reaction evidence="10">
        <text>L-cysteine + L-glutamate + ATP = gamma-L-glutamyl-L-cysteine + ADP + phosphate + H(+)</text>
        <dbReference type="Rhea" id="RHEA:13285"/>
        <dbReference type="ChEBI" id="CHEBI:15378"/>
        <dbReference type="ChEBI" id="CHEBI:29985"/>
        <dbReference type="ChEBI" id="CHEBI:30616"/>
        <dbReference type="ChEBI" id="CHEBI:35235"/>
        <dbReference type="ChEBI" id="CHEBI:43474"/>
        <dbReference type="ChEBI" id="CHEBI:58173"/>
        <dbReference type="ChEBI" id="CHEBI:456216"/>
        <dbReference type="EC" id="6.3.2.2"/>
    </reaction>
</comment>
<dbReference type="Gene3D" id="1.10.8.960">
    <property type="match status" value="1"/>
</dbReference>
<keyword evidence="12" id="KW-0812">Transmembrane</keyword>
<comment type="pathway">
    <text evidence="1 10">Sulfur metabolism; glutathione biosynthesis; glutathione from L-cysteine and L-glutamate: step 1/2.</text>
</comment>
<dbReference type="SUPFAM" id="SSF55931">
    <property type="entry name" value="Glutamine synthetase/guanido kinase"/>
    <property type="match status" value="1"/>
</dbReference>
<dbReference type="GO" id="GO:0006750">
    <property type="term" value="P:glutathione biosynthetic process"/>
    <property type="evidence" value="ECO:0007669"/>
    <property type="project" value="UniProtKB-UniRule"/>
</dbReference>
<keyword evidence="5 10" id="KW-0317">Glutathione biosynthesis</keyword>
<comment type="similarity">
    <text evidence="2 10">Belongs to the glutamate--cysteine ligase type 3 family.</text>
</comment>
<dbReference type="EC" id="6.3.2.2" evidence="3 10"/>
<name>A0AAV2TC97_CALDB</name>
<dbReference type="PANTHER" id="PTHR11164">
    <property type="entry name" value="GLUTAMATE CYSTEINE LIGASE"/>
    <property type="match status" value="1"/>
</dbReference>
<dbReference type="GO" id="GO:0004357">
    <property type="term" value="F:glutamate-cysteine ligase activity"/>
    <property type="evidence" value="ECO:0007669"/>
    <property type="project" value="UniProtKB-UniRule"/>
</dbReference>
<evidence type="ECO:0000313" key="13">
    <source>
        <dbReference type="EMBL" id="CAL5133759.1"/>
    </source>
</evidence>
<dbReference type="Pfam" id="PF03074">
    <property type="entry name" value="GCS"/>
    <property type="match status" value="1"/>
</dbReference>
<dbReference type="Proteomes" id="UP001497525">
    <property type="component" value="Unassembled WGS sequence"/>
</dbReference>
<evidence type="ECO:0000256" key="7">
    <source>
        <dbReference type="ARBA" id="ARBA00022840"/>
    </source>
</evidence>
<evidence type="ECO:0000256" key="4">
    <source>
        <dbReference type="ARBA" id="ARBA00022598"/>
    </source>
</evidence>
<evidence type="ECO:0000256" key="1">
    <source>
        <dbReference type="ARBA" id="ARBA00005006"/>
    </source>
</evidence>
<dbReference type="InterPro" id="IPR004308">
    <property type="entry name" value="GCS"/>
</dbReference>
<dbReference type="Gene3D" id="3.30.590.50">
    <property type="match status" value="2"/>
</dbReference>
<keyword evidence="12" id="KW-1133">Transmembrane helix</keyword>
<dbReference type="AlphaFoldDB" id="A0AAV2TC97"/>
<keyword evidence="4 10" id="KW-0436">Ligase</keyword>
<evidence type="ECO:0000256" key="3">
    <source>
        <dbReference type="ARBA" id="ARBA00012220"/>
    </source>
</evidence>
<dbReference type="FunFam" id="3.30.590.50:FF:000002">
    <property type="entry name" value="Glutamate--cysteine ligase catalytic subunit"/>
    <property type="match status" value="1"/>
</dbReference>
<evidence type="ECO:0000256" key="5">
    <source>
        <dbReference type="ARBA" id="ARBA00022684"/>
    </source>
</evidence>
<dbReference type="PANTHER" id="PTHR11164:SF0">
    <property type="entry name" value="GLUTAMATE--CYSTEINE LIGASE CATALYTIC SUBUNIT"/>
    <property type="match status" value="1"/>
</dbReference>
<evidence type="ECO:0000256" key="2">
    <source>
        <dbReference type="ARBA" id="ARBA00008100"/>
    </source>
</evidence>
<feature type="transmembrane region" description="Helical" evidence="12">
    <location>
        <begin position="20"/>
        <end position="35"/>
    </location>
</feature>
<gene>
    <name evidence="13" type="ORF">CDAUBV1_LOCUS7003</name>
</gene>
<reference evidence="13" key="1">
    <citation type="submission" date="2024-06" db="EMBL/GenBank/DDBJ databases">
        <authorList>
            <person name="Liu X."/>
            <person name="Lenzi L."/>
            <person name="Haldenby T S."/>
            <person name="Uol C."/>
        </authorList>
    </citation>
    <scope>NUCLEOTIDE SEQUENCE</scope>
</reference>
<dbReference type="GO" id="GO:0017109">
    <property type="term" value="C:glutamate-cysteine ligase complex"/>
    <property type="evidence" value="ECO:0007669"/>
    <property type="project" value="TreeGrafter"/>
</dbReference>
<evidence type="ECO:0000256" key="9">
    <source>
        <dbReference type="ARBA" id="ARBA00032122"/>
    </source>
</evidence>
<evidence type="ECO:0000256" key="12">
    <source>
        <dbReference type="SAM" id="Phobius"/>
    </source>
</evidence>
<organism evidence="13 14">
    <name type="scientific">Calicophoron daubneyi</name>
    <name type="common">Rumen fluke</name>
    <name type="synonym">Paramphistomum daubneyi</name>
    <dbReference type="NCBI Taxonomy" id="300641"/>
    <lineage>
        <taxon>Eukaryota</taxon>
        <taxon>Metazoa</taxon>
        <taxon>Spiralia</taxon>
        <taxon>Lophotrochozoa</taxon>
        <taxon>Platyhelminthes</taxon>
        <taxon>Trematoda</taxon>
        <taxon>Digenea</taxon>
        <taxon>Plagiorchiida</taxon>
        <taxon>Pronocephalata</taxon>
        <taxon>Paramphistomoidea</taxon>
        <taxon>Paramphistomidae</taxon>
        <taxon>Calicophoron</taxon>
    </lineage>
</organism>
<feature type="region of interest" description="Disordered" evidence="11">
    <location>
        <begin position="580"/>
        <end position="609"/>
    </location>
</feature>
<feature type="transmembrane region" description="Helical" evidence="12">
    <location>
        <begin position="47"/>
        <end position="71"/>
    </location>
</feature>
<evidence type="ECO:0000313" key="14">
    <source>
        <dbReference type="Proteomes" id="UP001497525"/>
    </source>
</evidence>
<evidence type="ECO:0000256" key="8">
    <source>
        <dbReference type="ARBA" id="ARBA00030585"/>
    </source>
</evidence>
<keyword evidence="12" id="KW-0472">Membrane</keyword>
<protein>
    <recommendedName>
        <fullName evidence="3 10">Glutamate--cysteine ligase</fullName>
        <ecNumber evidence="3 10">6.3.2.2</ecNumber>
    </recommendedName>
    <alternativeName>
        <fullName evidence="9 10">Gamma-ECS</fullName>
    </alternativeName>
    <alternativeName>
        <fullName evidence="8 10">Gamma-glutamylcysteine synthetase</fullName>
    </alternativeName>
</protein>
<keyword evidence="6 10" id="KW-0547">Nucleotide-binding</keyword>
<comment type="caution">
    <text evidence="13">The sequence shown here is derived from an EMBL/GenBank/DDBJ whole genome shotgun (WGS) entry which is preliminary data.</text>
</comment>
<accession>A0AAV2TC97</accession>